<proteinExistence type="predicted"/>
<sequence>MIDTIQEDTKSTNCSSNDIYFNDVFPKLRAMAKALKYDYLVRSLRLLCLLYIACSGLTPNESHIIQKSHLHAHGYEYVPLFFKLEACGFLR</sequence>
<evidence type="ECO:0000313" key="1">
    <source>
        <dbReference type="EMBL" id="CAG5102290.1"/>
    </source>
</evidence>
<evidence type="ECO:0000313" key="2">
    <source>
        <dbReference type="Proteomes" id="UP000786811"/>
    </source>
</evidence>
<dbReference type="InterPro" id="IPR043155">
    <property type="entry name" value="VPS33_dom3b"/>
</dbReference>
<dbReference type="InterPro" id="IPR036045">
    <property type="entry name" value="Sec1-like_sf"/>
</dbReference>
<keyword evidence="2" id="KW-1185">Reference proteome</keyword>
<gene>
    <name evidence="1" type="ORF">HICCMSTLAB_LOCUS10941</name>
</gene>
<reference evidence="1" key="1">
    <citation type="submission" date="2021-04" db="EMBL/GenBank/DDBJ databases">
        <authorList>
            <person name="Chebbi M.A.C M."/>
        </authorList>
    </citation>
    <scope>NUCLEOTIDE SEQUENCE</scope>
</reference>
<dbReference type="OrthoDB" id="10262528at2759"/>
<accession>A0A8J2HLU3</accession>
<name>A0A8J2HLU3_COTCN</name>
<dbReference type="Proteomes" id="UP000786811">
    <property type="component" value="Unassembled WGS sequence"/>
</dbReference>
<dbReference type="EMBL" id="CAJNRD030001123">
    <property type="protein sequence ID" value="CAG5102290.1"/>
    <property type="molecule type" value="Genomic_DNA"/>
</dbReference>
<comment type="caution">
    <text evidence="1">The sequence shown here is derived from an EMBL/GenBank/DDBJ whole genome shotgun (WGS) entry which is preliminary data.</text>
</comment>
<dbReference type="Gene3D" id="1.25.40.850">
    <property type="match status" value="1"/>
</dbReference>
<organism evidence="1 2">
    <name type="scientific">Cotesia congregata</name>
    <name type="common">Parasitoid wasp</name>
    <name type="synonym">Apanteles congregatus</name>
    <dbReference type="NCBI Taxonomy" id="51543"/>
    <lineage>
        <taxon>Eukaryota</taxon>
        <taxon>Metazoa</taxon>
        <taxon>Ecdysozoa</taxon>
        <taxon>Arthropoda</taxon>
        <taxon>Hexapoda</taxon>
        <taxon>Insecta</taxon>
        <taxon>Pterygota</taxon>
        <taxon>Neoptera</taxon>
        <taxon>Endopterygota</taxon>
        <taxon>Hymenoptera</taxon>
        <taxon>Apocrita</taxon>
        <taxon>Ichneumonoidea</taxon>
        <taxon>Braconidae</taxon>
        <taxon>Microgastrinae</taxon>
        <taxon>Cotesia</taxon>
    </lineage>
</organism>
<dbReference type="SUPFAM" id="SSF56815">
    <property type="entry name" value="Sec1/munc18-like (SM) proteins"/>
    <property type="match status" value="1"/>
</dbReference>
<dbReference type="AlphaFoldDB" id="A0A8J2HLU3"/>
<protein>
    <submittedName>
        <fullName evidence="1">Uncharacterized protein</fullName>
    </submittedName>
</protein>